<accession>U2RCU0</accession>
<proteinExistence type="predicted"/>
<sequence length="49" mass="6142">MILFIFFLTIPPPIFISFKKFEFIIKKAIHFFHFLYLHPFPKFFIKINY</sequence>
<gene>
    <name evidence="1" type="ORF">HMPREF9015_01789</name>
</gene>
<protein>
    <submittedName>
        <fullName evidence="1">Uncharacterized protein</fullName>
    </submittedName>
</protein>
<comment type="caution">
    <text evidence="1">The sequence shown here is derived from an EMBL/GenBank/DDBJ whole genome shotgun (WGS) entry which is preliminary data.</text>
</comment>
<dbReference type="HOGENOM" id="CLU_3137299_0_0_0"/>
<name>U2RCU0_LEPWF</name>
<dbReference type="Proteomes" id="UP000016626">
    <property type="component" value="Unassembled WGS sequence"/>
</dbReference>
<dbReference type="EMBL" id="AWVM01000094">
    <property type="protein sequence ID" value="ERK48542.1"/>
    <property type="molecule type" value="Genomic_DNA"/>
</dbReference>
<evidence type="ECO:0000313" key="1">
    <source>
        <dbReference type="EMBL" id="ERK48542.1"/>
    </source>
</evidence>
<evidence type="ECO:0000313" key="2">
    <source>
        <dbReference type="Proteomes" id="UP000016626"/>
    </source>
</evidence>
<dbReference type="AlphaFoldDB" id="U2RCU0"/>
<reference evidence="1 2" key="1">
    <citation type="submission" date="2013-06" db="EMBL/GenBank/DDBJ databases">
        <authorList>
            <person name="Weinstock G."/>
            <person name="Sodergren E."/>
            <person name="Lobos E.A."/>
            <person name="Fulton L."/>
            <person name="Fulton R."/>
            <person name="Courtney L."/>
            <person name="Fronick C."/>
            <person name="O'Laughlin M."/>
            <person name="Godfrey J."/>
            <person name="Wilson R.M."/>
            <person name="Miner T."/>
            <person name="Farmer C."/>
            <person name="Delehaunty K."/>
            <person name="Cordes M."/>
            <person name="Minx P."/>
            <person name="Tomlinson C."/>
            <person name="Chen J."/>
            <person name="Wollam A."/>
            <person name="Pepin K.H."/>
            <person name="Bhonagiri V."/>
            <person name="Zhang X."/>
            <person name="Warren W."/>
            <person name="Mitreva M."/>
            <person name="Mardis E.R."/>
            <person name="Wilson R.K."/>
        </authorList>
    </citation>
    <scope>NUCLEOTIDE SEQUENCE [LARGE SCALE GENOMIC DNA]</scope>
    <source>
        <strain evidence="1 2">F0279</strain>
    </source>
</reference>
<organism evidence="1 2">
    <name type="scientific">Leptotrichia wadei (strain F0279)</name>
    <dbReference type="NCBI Taxonomy" id="888055"/>
    <lineage>
        <taxon>Bacteria</taxon>
        <taxon>Fusobacteriati</taxon>
        <taxon>Fusobacteriota</taxon>
        <taxon>Fusobacteriia</taxon>
        <taxon>Fusobacteriales</taxon>
        <taxon>Leptotrichiaceae</taxon>
        <taxon>Leptotrichia</taxon>
    </lineage>
</organism>